<dbReference type="Gene3D" id="3.90.1200.10">
    <property type="match status" value="1"/>
</dbReference>
<dbReference type="InterPro" id="IPR050249">
    <property type="entry name" value="Pseudomonas-type_ThrB"/>
</dbReference>
<evidence type="ECO:0000256" key="5">
    <source>
        <dbReference type="ARBA" id="ARBA00022777"/>
    </source>
</evidence>
<name>A0AAV5VAN5_9BILA</name>
<dbReference type="SUPFAM" id="SSF56112">
    <property type="entry name" value="Protein kinase-like (PK-like)"/>
    <property type="match status" value="1"/>
</dbReference>
<evidence type="ECO:0000256" key="8">
    <source>
        <dbReference type="ARBA" id="ARBA00038873"/>
    </source>
</evidence>
<evidence type="ECO:0000256" key="2">
    <source>
        <dbReference type="ARBA" id="ARBA00006219"/>
    </source>
</evidence>
<dbReference type="Proteomes" id="UP001432322">
    <property type="component" value="Unassembled WGS sequence"/>
</dbReference>
<proteinExistence type="inferred from homology"/>
<evidence type="ECO:0000256" key="7">
    <source>
        <dbReference type="ARBA" id="ARBA00037368"/>
    </source>
</evidence>
<gene>
    <name evidence="11" type="ORF">PFISCL1PPCAC_7575</name>
</gene>
<dbReference type="GO" id="GO:0005737">
    <property type="term" value="C:cytoplasm"/>
    <property type="evidence" value="ECO:0007669"/>
    <property type="project" value="UniProtKB-SubCell"/>
</dbReference>
<comment type="caution">
    <text evidence="11">The sequence shown here is derived from an EMBL/GenBank/DDBJ whole genome shotgun (WGS) entry which is preliminary data.</text>
</comment>
<comment type="subcellular location">
    <subcellularLocation>
        <location evidence="1">Cytoplasm</location>
    </subcellularLocation>
</comment>
<evidence type="ECO:0000256" key="1">
    <source>
        <dbReference type="ARBA" id="ARBA00004496"/>
    </source>
</evidence>
<keyword evidence="4" id="KW-0808">Transferase</keyword>
<sequence length="348" mass="39380">MLYAEDEVTQAPLVEEKTLRSILSTEYGITRGKVHKLTGYEDCNFKLTEVEWEDGMEGPSKVIVKITNPIEAKDTNTIAAQYEVFSLLRSAGIPTPEGVETRTGEMWTTHEMTDGTKLPVRVFYLLPGENLENFDFTPAIVTEVGRTLASVHSSLDSFSHQLTHIPFISPENVQCMKREAEILSQRKLIDGKKKSLVERTFADLDERILRRRGEFDEGLIHSDFNETNLLIRNGKISGVLDFGDMHVSLRLFDVAAAILYLHLSDRLGQSLDSLVSHFLVGYRSIRPFTATPDSLLTAMRSRLACSLIYGLRTARINYRGGSVDYVLKTQSNGWETLERLACRYPFEY</sequence>
<evidence type="ECO:0000313" key="11">
    <source>
        <dbReference type="EMBL" id="GMT16278.1"/>
    </source>
</evidence>
<dbReference type="AlphaFoldDB" id="A0AAV5VAN5"/>
<evidence type="ECO:0000256" key="6">
    <source>
        <dbReference type="ARBA" id="ARBA00036820"/>
    </source>
</evidence>
<dbReference type="PANTHER" id="PTHR21064">
    <property type="entry name" value="AMINOGLYCOSIDE PHOSPHOTRANSFERASE DOMAIN-CONTAINING PROTEIN-RELATED"/>
    <property type="match status" value="1"/>
</dbReference>
<dbReference type="EMBL" id="BTSY01000002">
    <property type="protein sequence ID" value="GMT16278.1"/>
    <property type="molecule type" value="Genomic_DNA"/>
</dbReference>
<keyword evidence="5" id="KW-0418">Kinase</keyword>
<accession>A0AAV5VAN5</accession>
<dbReference type="GO" id="GO:0047992">
    <property type="term" value="F:hydroxylysine kinase activity"/>
    <property type="evidence" value="ECO:0007669"/>
    <property type="project" value="UniProtKB-EC"/>
</dbReference>
<comment type="function">
    <text evidence="7">Catalyzes the GTP-dependent phosphorylation of 5-hydroxy-L-lysine.</text>
</comment>
<dbReference type="EC" id="2.7.1.81" evidence="8"/>
<dbReference type="InterPro" id="IPR002575">
    <property type="entry name" value="Aminoglycoside_PTrfase"/>
</dbReference>
<dbReference type="Pfam" id="PF01636">
    <property type="entry name" value="APH"/>
    <property type="match status" value="1"/>
</dbReference>
<evidence type="ECO:0000256" key="9">
    <source>
        <dbReference type="ARBA" id="ARBA00040505"/>
    </source>
</evidence>
<dbReference type="InterPro" id="IPR011009">
    <property type="entry name" value="Kinase-like_dom_sf"/>
</dbReference>
<protein>
    <recommendedName>
        <fullName evidence="9">Hydroxylysine kinase</fullName>
        <ecNumber evidence="8">2.7.1.81</ecNumber>
    </recommendedName>
</protein>
<evidence type="ECO:0000259" key="10">
    <source>
        <dbReference type="Pfam" id="PF01636"/>
    </source>
</evidence>
<comment type="similarity">
    <text evidence="2">Belongs to the aminoglycoside phosphotransferase family.</text>
</comment>
<feature type="domain" description="Aminoglycoside phosphotransferase" evidence="10">
    <location>
        <begin position="60"/>
        <end position="287"/>
    </location>
</feature>
<comment type="catalytic activity">
    <reaction evidence="6">
        <text>(5R)-5-hydroxy-L-lysine + GTP = (5R)-5-phosphooxy-L-lysine + GDP + H(+)</text>
        <dbReference type="Rhea" id="RHEA:19049"/>
        <dbReference type="ChEBI" id="CHEBI:15378"/>
        <dbReference type="ChEBI" id="CHEBI:37565"/>
        <dbReference type="ChEBI" id="CHEBI:57882"/>
        <dbReference type="ChEBI" id="CHEBI:58189"/>
        <dbReference type="ChEBI" id="CHEBI:58357"/>
        <dbReference type="EC" id="2.7.1.81"/>
    </reaction>
</comment>
<keyword evidence="12" id="KW-1185">Reference proteome</keyword>
<evidence type="ECO:0000256" key="3">
    <source>
        <dbReference type="ARBA" id="ARBA00022490"/>
    </source>
</evidence>
<evidence type="ECO:0000256" key="4">
    <source>
        <dbReference type="ARBA" id="ARBA00022679"/>
    </source>
</evidence>
<evidence type="ECO:0000313" key="12">
    <source>
        <dbReference type="Proteomes" id="UP001432322"/>
    </source>
</evidence>
<dbReference type="PANTHER" id="PTHR21064:SF1">
    <property type="entry name" value="HYDROXYLYSINE KINASE"/>
    <property type="match status" value="1"/>
</dbReference>
<keyword evidence="3" id="KW-0963">Cytoplasm</keyword>
<reference evidence="11" key="1">
    <citation type="submission" date="2023-10" db="EMBL/GenBank/DDBJ databases">
        <title>Genome assembly of Pristionchus species.</title>
        <authorList>
            <person name="Yoshida K."/>
            <person name="Sommer R.J."/>
        </authorList>
    </citation>
    <scope>NUCLEOTIDE SEQUENCE</scope>
    <source>
        <strain evidence="11">RS5133</strain>
    </source>
</reference>
<organism evidence="11 12">
    <name type="scientific">Pristionchus fissidentatus</name>
    <dbReference type="NCBI Taxonomy" id="1538716"/>
    <lineage>
        <taxon>Eukaryota</taxon>
        <taxon>Metazoa</taxon>
        <taxon>Ecdysozoa</taxon>
        <taxon>Nematoda</taxon>
        <taxon>Chromadorea</taxon>
        <taxon>Rhabditida</taxon>
        <taxon>Rhabditina</taxon>
        <taxon>Diplogasteromorpha</taxon>
        <taxon>Diplogasteroidea</taxon>
        <taxon>Neodiplogasteridae</taxon>
        <taxon>Pristionchus</taxon>
    </lineage>
</organism>